<proteinExistence type="predicted"/>
<dbReference type="OrthoDB" id="3993315at2759"/>
<feature type="compositionally biased region" description="Polar residues" evidence="1">
    <location>
        <begin position="142"/>
        <end position="162"/>
    </location>
</feature>
<keyword evidence="3" id="KW-1185">Reference proteome</keyword>
<organism evidence="2 3">
    <name type="scientific">Lachancea nothofagi CBS 11611</name>
    <dbReference type="NCBI Taxonomy" id="1266666"/>
    <lineage>
        <taxon>Eukaryota</taxon>
        <taxon>Fungi</taxon>
        <taxon>Dikarya</taxon>
        <taxon>Ascomycota</taxon>
        <taxon>Saccharomycotina</taxon>
        <taxon>Saccharomycetes</taxon>
        <taxon>Saccharomycetales</taxon>
        <taxon>Saccharomycetaceae</taxon>
        <taxon>Lachancea</taxon>
    </lineage>
</organism>
<dbReference type="Proteomes" id="UP000189911">
    <property type="component" value="Chromosome H"/>
</dbReference>
<evidence type="ECO:0000313" key="3">
    <source>
        <dbReference type="Proteomes" id="UP000189911"/>
    </source>
</evidence>
<feature type="compositionally biased region" description="Polar residues" evidence="1">
    <location>
        <begin position="191"/>
        <end position="229"/>
    </location>
</feature>
<protein>
    <submittedName>
        <fullName evidence="2">LANO_0H03400g1_1</fullName>
    </submittedName>
</protein>
<feature type="compositionally biased region" description="Basic and acidic residues" evidence="1">
    <location>
        <begin position="38"/>
        <end position="53"/>
    </location>
</feature>
<dbReference type="EMBL" id="LT598447">
    <property type="protein sequence ID" value="SCV05252.1"/>
    <property type="molecule type" value="Genomic_DNA"/>
</dbReference>
<sequence>MDQDKLRKRMSQIELEIDEMNHVIDENLQLNEKVPEDVEERAIDSEGFVDRKNARGVLSVEKTGDLAPKPNGQETKGQAEITPAEDGIQAKTKASEKPKPLENNKPQVAETLGEPLLTSSKLDDLEPQDDIKPLDDLRTLDETISTVTGADHSLNSPSAITNELSSKSVEESDKDSSYSSKLAPLREKSSQSETTPNSEILTAKIQSVKKNSQVENSEDGNLSDTSDPAPQTLPKIRNVATPVMSSARQTSNPSPFRVVSVSGKHSDNSQAQKLQSRHDYLTCKCTKLQREIQYLSDLRDRGAVAPEDTRKINGALVQLQEYLDRKTKERYEIGVLLSRQLRREIDRGENGQFWVGN</sequence>
<feature type="compositionally biased region" description="Basic and acidic residues" evidence="1">
    <location>
        <begin position="121"/>
        <end position="141"/>
    </location>
</feature>
<feature type="compositionally biased region" description="Basic and acidic residues" evidence="1">
    <location>
        <begin position="93"/>
        <end position="102"/>
    </location>
</feature>
<accession>A0A1G4KL94</accession>
<feature type="region of interest" description="Disordered" evidence="1">
    <location>
        <begin position="38"/>
        <end position="233"/>
    </location>
</feature>
<dbReference type="AlphaFoldDB" id="A0A1G4KL94"/>
<gene>
    <name evidence="2" type="ORF">LANO_0H03400G</name>
</gene>
<evidence type="ECO:0000313" key="2">
    <source>
        <dbReference type="EMBL" id="SCV05252.1"/>
    </source>
</evidence>
<name>A0A1G4KL94_9SACH</name>
<evidence type="ECO:0000256" key="1">
    <source>
        <dbReference type="SAM" id="MobiDB-lite"/>
    </source>
</evidence>
<reference evidence="3" key="1">
    <citation type="submission" date="2016-03" db="EMBL/GenBank/DDBJ databases">
        <authorList>
            <person name="Devillers Hugo."/>
        </authorList>
    </citation>
    <scope>NUCLEOTIDE SEQUENCE [LARGE SCALE GENOMIC DNA]</scope>
</reference>